<proteinExistence type="inferred from homology"/>
<evidence type="ECO:0000259" key="12">
    <source>
        <dbReference type="PROSITE" id="PS50004"/>
    </source>
</evidence>
<dbReference type="GeneID" id="28996288"/>
<evidence type="ECO:0000256" key="4">
    <source>
        <dbReference type="ARBA" id="ARBA00022643"/>
    </source>
</evidence>
<dbReference type="InterPro" id="IPR000403">
    <property type="entry name" value="PI3/4_kinase_cat_dom"/>
</dbReference>
<dbReference type="SUPFAM" id="SSF56112">
    <property type="entry name" value="Protein kinase-like (PK-like)"/>
    <property type="match status" value="1"/>
</dbReference>
<dbReference type="InterPro" id="IPR035892">
    <property type="entry name" value="C2_domain_sf"/>
</dbReference>
<evidence type="ECO:0000256" key="10">
    <source>
        <dbReference type="ARBA" id="ARBA00023985"/>
    </source>
</evidence>
<keyword evidence="5" id="KW-0808">Transferase</keyword>
<dbReference type="PROSITE" id="PS00916">
    <property type="entry name" value="PI3_4_KINASE_2"/>
    <property type="match status" value="1"/>
</dbReference>
<dbReference type="InterPro" id="IPR004136">
    <property type="entry name" value="NMO"/>
</dbReference>
<dbReference type="OrthoDB" id="67688at2759"/>
<dbReference type="Pfam" id="PF00792">
    <property type="entry name" value="PI3K_C2"/>
    <property type="match status" value="1"/>
</dbReference>
<dbReference type="PANTHER" id="PTHR10048">
    <property type="entry name" value="PHOSPHATIDYLINOSITOL KINASE"/>
    <property type="match status" value="1"/>
</dbReference>
<dbReference type="Pfam" id="PF00454">
    <property type="entry name" value="PI3_PI4_kinase"/>
    <property type="match status" value="1"/>
</dbReference>
<dbReference type="FunFam" id="1.25.40.70:FF:000009">
    <property type="entry name" value="Phosphatidylinositol 3-kinase VPS34"/>
    <property type="match status" value="1"/>
</dbReference>
<dbReference type="CDD" id="cd00896">
    <property type="entry name" value="PI3Kc_III"/>
    <property type="match status" value="1"/>
</dbReference>
<evidence type="ECO:0000256" key="2">
    <source>
        <dbReference type="ARBA" id="ARBA00012073"/>
    </source>
</evidence>
<dbReference type="Gene3D" id="1.25.40.70">
    <property type="entry name" value="Phosphatidylinositol 3-kinase, accessory domain (PIK)"/>
    <property type="match status" value="1"/>
</dbReference>
<dbReference type="GO" id="GO:0006897">
    <property type="term" value="P:endocytosis"/>
    <property type="evidence" value="ECO:0007669"/>
    <property type="project" value="TreeGrafter"/>
</dbReference>
<dbReference type="GO" id="GO:0034271">
    <property type="term" value="C:phosphatidylinositol 3-kinase complex, class III, type I"/>
    <property type="evidence" value="ECO:0007669"/>
    <property type="project" value="TreeGrafter"/>
</dbReference>
<dbReference type="GO" id="GO:0018580">
    <property type="term" value="F:nitronate monooxygenase activity"/>
    <property type="evidence" value="ECO:0007669"/>
    <property type="project" value="InterPro"/>
</dbReference>
<dbReference type="SUPFAM" id="SSF51412">
    <property type="entry name" value="Inosine monophosphate dehydrogenase (IMPDH)"/>
    <property type="match status" value="1"/>
</dbReference>
<keyword evidence="8" id="KW-0067">ATP-binding</keyword>
<evidence type="ECO:0000256" key="8">
    <source>
        <dbReference type="ARBA" id="ARBA00022840"/>
    </source>
</evidence>
<dbReference type="AlphaFoldDB" id="A0A162PUY9"/>
<dbReference type="Pfam" id="PF00613">
    <property type="entry name" value="PI3Ka"/>
    <property type="match status" value="1"/>
</dbReference>
<dbReference type="Gene3D" id="3.20.20.70">
    <property type="entry name" value="Aldolase class I"/>
    <property type="match status" value="1"/>
</dbReference>
<dbReference type="VEuPathDB" id="FungiDB:PHYBLDRAFT_166218"/>
<dbReference type="SUPFAM" id="SSF48371">
    <property type="entry name" value="ARM repeat"/>
    <property type="match status" value="1"/>
</dbReference>
<dbReference type="GO" id="GO:0005768">
    <property type="term" value="C:endosome"/>
    <property type="evidence" value="ECO:0007669"/>
    <property type="project" value="TreeGrafter"/>
</dbReference>
<dbReference type="STRING" id="763407.A0A162PUY9"/>
<dbReference type="GO" id="GO:0034272">
    <property type="term" value="C:phosphatidylinositol 3-kinase complex, class III, type II"/>
    <property type="evidence" value="ECO:0007669"/>
    <property type="project" value="TreeGrafter"/>
</dbReference>
<dbReference type="InterPro" id="IPR018936">
    <property type="entry name" value="PI3/4_kinase_CS"/>
</dbReference>
<dbReference type="GO" id="GO:0005524">
    <property type="term" value="F:ATP binding"/>
    <property type="evidence" value="ECO:0007669"/>
    <property type="project" value="UniProtKB-KW"/>
</dbReference>
<reference evidence="17" key="1">
    <citation type="submission" date="2015-06" db="EMBL/GenBank/DDBJ databases">
        <title>Expansion of signal transduction pathways in fungi by whole-genome duplication.</title>
        <authorList>
            <consortium name="DOE Joint Genome Institute"/>
            <person name="Corrochano L.M."/>
            <person name="Kuo A."/>
            <person name="Marcet-Houben M."/>
            <person name="Polaino S."/>
            <person name="Salamov A."/>
            <person name="Villalobos J.M."/>
            <person name="Alvarez M.I."/>
            <person name="Avalos J."/>
            <person name="Benito E.P."/>
            <person name="Benoit I."/>
            <person name="Burger G."/>
            <person name="Camino L.P."/>
            <person name="Canovas D."/>
            <person name="Cerda-Olmedo E."/>
            <person name="Cheng J.-F."/>
            <person name="Dominguez A."/>
            <person name="Elias M."/>
            <person name="Eslava A.P."/>
            <person name="Glaser F."/>
            <person name="Grimwood J."/>
            <person name="Gutierrez G."/>
            <person name="Heitman J."/>
            <person name="Henrissat B."/>
            <person name="Iturriaga E.A."/>
            <person name="Lang B.F."/>
            <person name="Lavin J.L."/>
            <person name="Lee S."/>
            <person name="Li W."/>
            <person name="Lindquist E."/>
            <person name="Lopez-Garcia S."/>
            <person name="Luque E.M."/>
            <person name="Marcos A.T."/>
            <person name="Martin J."/>
            <person name="McCluskey K."/>
            <person name="Medina H.R."/>
            <person name="Miralles-Duran A."/>
            <person name="Miyazaki A."/>
            <person name="Munoz-Torres E."/>
            <person name="Oguiza J.A."/>
            <person name="Ohm R."/>
            <person name="Olmedo M."/>
            <person name="Orejas M."/>
            <person name="Ortiz-Castellanos L."/>
            <person name="Pisabarro A.G."/>
            <person name="Rodriguez-Romero J."/>
            <person name="Ruiz-Herrera J."/>
            <person name="Ruiz-Vazquez R."/>
            <person name="Sanz C."/>
            <person name="Schackwitz W."/>
            <person name="Schmutz J."/>
            <person name="Shahriari M."/>
            <person name="Shelest E."/>
            <person name="Silva-Franco F."/>
            <person name="Soanes D."/>
            <person name="Syed K."/>
            <person name="Tagua V.G."/>
            <person name="Talbot N.J."/>
            <person name="Thon M."/>
            <person name="De vries R.P."/>
            <person name="Wiebenga A."/>
            <person name="Yadav J.S."/>
            <person name="Braun E.L."/>
            <person name="Baker S."/>
            <person name="Garre V."/>
            <person name="Horwitz B."/>
            <person name="Torres-Martinez S."/>
            <person name="Idnurm A."/>
            <person name="Herrera-Estrella A."/>
            <person name="Gabaldon T."/>
            <person name="Grigoriev I.V."/>
        </authorList>
    </citation>
    <scope>NUCLEOTIDE SEQUENCE [LARGE SCALE GENOMIC DNA]</scope>
    <source>
        <strain evidence="17">NRRL 1555(-)</strain>
    </source>
</reference>
<keyword evidence="4" id="KW-0288">FMN</keyword>
<dbReference type="InterPro" id="IPR016024">
    <property type="entry name" value="ARM-type_fold"/>
</dbReference>
<dbReference type="GO" id="GO:0048015">
    <property type="term" value="P:phosphatidylinositol-mediated signaling"/>
    <property type="evidence" value="ECO:0007669"/>
    <property type="project" value="TreeGrafter"/>
</dbReference>
<dbReference type="EC" id="2.7.1.137" evidence="2"/>
<evidence type="ECO:0000256" key="5">
    <source>
        <dbReference type="ARBA" id="ARBA00022679"/>
    </source>
</evidence>
<dbReference type="InterPro" id="IPR013785">
    <property type="entry name" value="Aldolase_TIM"/>
</dbReference>
<dbReference type="CDD" id="cd00870">
    <property type="entry name" value="PI3Ka_III"/>
    <property type="match status" value="1"/>
</dbReference>
<evidence type="ECO:0000259" key="13">
    <source>
        <dbReference type="PROSITE" id="PS50290"/>
    </source>
</evidence>
<dbReference type="RefSeq" id="XP_018294287.1">
    <property type="nucleotide sequence ID" value="XM_018435382.1"/>
</dbReference>
<dbReference type="FunFam" id="1.10.1070.11:FF:000002">
    <property type="entry name" value="Phosphatidylinositol 3-kinase catalytic subunit type 3"/>
    <property type="match status" value="1"/>
</dbReference>
<dbReference type="Gene3D" id="1.10.1070.11">
    <property type="entry name" value="Phosphatidylinositol 3-/4-kinase, catalytic domain"/>
    <property type="match status" value="1"/>
</dbReference>
<keyword evidence="3" id="KW-0285">Flavoprotein</keyword>
<dbReference type="SMART" id="SM00145">
    <property type="entry name" value="PI3Ka"/>
    <property type="match status" value="1"/>
</dbReference>
<dbReference type="GO" id="GO:0005777">
    <property type="term" value="C:peroxisome"/>
    <property type="evidence" value="ECO:0007669"/>
    <property type="project" value="TreeGrafter"/>
</dbReference>
<dbReference type="SMART" id="SM00142">
    <property type="entry name" value="PI3K_C2"/>
    <property type="match status" value="1"/>
</dbReference>
<organism evidence="16 17">
    <name type="scientific">Phycomyces blakesleeanus (strain ATCC 8743b / DSM 1359 / FGSC 10004 / NBRC 33097 / NRRL 1555)</name>
    <dbReference type="NCBI Taxonomy" id="763407"/>
    <lineage>
        <taxon>Eukaryota</taxon>
        <taxon>Fungi</taxon>
        <taxon>Fungi incertae sedis</taxon>
        <taxon>Mucoromycota</taxon>
        <taxon>Mucoromycotina</taxon>
        <taxon>Mucoromycetes</taxon>
        <taxon>Mucorales</taxon>
        <taxon>Phycomycetaceae</taxon>
        <taxon>Phycomyces</taxon>
    </lineage>
</organism>
<dbReference type="Gene3D" id="3.30.1010.10">
    <property type="entry name" value="Phosphatidylinositol 3-kinase Catalytic Subunit, Chain A, domain 4"/>
    <property type="match status" value="1"/>
</dbReference>
<accession>A0A162PUY9</accession>
<dbReference type="GO" id="GO:0000407">
    <property type="term" value="C:phagophore assembly site"/>
    <property type="evidence" value="ECO:0007669"/>
    <property type="project" value="TreeGrafter"/>
</dbReference>
<dbReference type="FunCoup" id="A0A162PUY9">
    <property type="interactions" value="657"/>
</dbReference>
<evidence type="ECO:0000259" key="15">
    <source>
        <dbReference type="PROSITE" id="PS51547"/>
    </source>
</evidence>
<keyword evidence="9" id="KW-0560">Oxidoreductase</keyword>
<dbReference type="InterPro" id="IPR036940">
    <property type="entry name" value="PI3/4_kinase_cat_sf"/>
</dbReference>
<feature type="domain" description="C2 PI3K-type" evidence="15">
    <location>
        <begin position="11"/>
        <end position="163"/>
    </location>
</feature>
<feature type="domain" description="C2" evidence="12">
    <location>
        <begin position="1"/>
        <end position="130"/>
    </location>
</feature>
<protein>
    <recommendedName>
        <fullName evidence="2">phosphatidylinositol 3-kinase</fullName>
        <ecNumber evidence="2">2.7.1.137</ecNumber>
    </recommendedName>
    <alternativeName>
        <fullName evidence="11">Vacuolar protein sorting-associated protein 34</fullName>
    </alternativeName>
</protein>
<dbReference type="SUPFAM" id="SSF49562">
    <property type="entry name" value="C2 domain (Calcium/lipid-binding domain, CaLB)"/>
    <property type="match status" value="1"/>
</dbReference>
<dbReference type="PROSITE" id="PS50290">
    <property type="entry name" value="PI3_4_KINASE_3"/>
    <property type="match status" value="1"/>
</dbReference>
<dbReference type="PROSITE" id="PS51547">
    <property type="entry name" value="C2_PI3K"/>
    <property type="match status" value="1"/>
</dbReference>
<dbReference type="PANTHER" id="PTHR10048:SF7">
    <property type="entry name" value="PHOSPHATIDYLINOSITOL 3-KINASE CATALYTIC SUBUNIT TYPE 3"/>
    <property type="match status" value="1"/>
</dbReference>
<dbReference type="InterPro" id="IPR002420">
    <property type="entry name" value="PI3K-type_C2_dom"/>
</dbReference>
<evidence type="ECO:0000259" key="14">
    <source>
        <dbReference type="PROSITE" id="PS51545"/>
    </source>
</evidence>
<evidence type="ECO:0000256" key="1">
    <source>
        <dbReference type="ARBA" id="ARBA00006209"/>
    </source>
</evidence>
<comment type="catalytic activity">
    <reaction evidence="10">
        <text>a 1,2-diacyl-sn-glycero-3-phospho-(1D-myo-inositol) + ATP = a 1,2-diacyl-sn-glycero-3-phospho-(1D-myo-inositol-3-phosphate) + ADP + H(+)</text>
        <dbReference type="Rhea" id="RHEA:12709"/>
        <dbReference type="ChEBI" id="CHEBI:15378"/>
        <dbReference type="ChEBI" id="CHEBI:30616"/>
        <dbReference type="ChEBI" id="CHEBI:57880"/>
        <dbReference type="ChEBI" id="CHEBI:58088"/>
        <dbReference type="ChEBI" id="CHEBI:456216"/>
        <dbReference type="EC" id="2.7.1.137"/>
    </reaction>
    <physiologicalReaction direction="left-to-right" evidence="10">
        <dbReference type="Rhea" id="RHEA:12710"/>
    </physiologicalReaction>
</comment>
<evidence type="ECO:0000256" key="9">
    <source>
        <dbReference type="ARBA" id="ARBA00023002"/>
    </source>
</evidence>
<dbReference type="CDD" id="cd08397">
    <property type="entry name" value="C2_PI3K_class_III"/>
    <property type="match status" value="1"/>
</dbReference>
<dbReference type="PROSITE" id="PS00915">
    <property type="entry name" value="PI3_4_KINASE_1"/>
    <property type="match status" value="1"/>
</dbReference>
<name>A0A162PUY9_PHYB8</name>
<dbReference type="PROSITE" id="PS51545">
    <property type="entry name" value="PIK_HELICAL"/>
    <property type="match status" value="1"/>
</dbReference>
<keyword evidence="17" id="KW-1185">Reference proteome</keyword>
<keyword evidence="7" id="KW-0418">Kinase</keyword>
<dbReference type="Gene3D" id="2.60.40.150">
    <property type="entry name" value="C2 domain"/>
    <property type="match status" value="1"/>
</dbReference>
<dbReference type="PROSITE" id="PS50004">
    <property type="entry name" value="C2"/>
    <property type="match status" value="1"/>
</dbReference>
<sequence length="1230" mass="138634">MDFSYCLTRNVYLPVSIKISSLEGRRETSNADFPIKHSDYYVTVQLYGDNKPLTVPVQTSYKSFKNHWSWNEWLTLPIKYCDLPASAQYAITVWDTVGPRKAVPVGGTTLRLFGKHLTLRKGKHKLHIWPGREADGQSKTTTPSKVKTDNDMDKLEKLVKRYDCGDIRPVEWLDNMAFRQIEKIHKNASLQSTGQALYIELPKFDFTVVFGEIEYTLPDPTAPLLGQQPPQIANTVTANAANQANYTDIGDDGRNINAHPTETVALYSLILDPDIVRDNPVEAKHRRLVRSHRNGPLDRDLKPNPKIRDDLNSIMSYPPTQMLTAEEKDLVWKFRFYLTRDKRALTKFLKCVVWTDSTEVRQAVDLLPLWVDIDVDDALELLGKEFENRAVRSYAVNQLRKADDDDLLLYLLQLVQALKFEHMNDKTPNSYESSLAQFLIDRATRNQTLGNYFHWYLMVECEDKVMGKMYAKVAYHYIKAIMAVTNGCQRRDTLLRQGELIQSLSKMSKDVRSMKDVRSKKEDKLRAMILDPKGHFGSFPPCPLPLDPSKEVCGIVADKSRIFNSNLQPLRLTFACTDTTTYPVIFKTGDDLRQDQLVIQIITLMDKLLRKENLDLKLTPYKVLATGPEHGLMQFVPSKSLAAVLNEHQNNIQSFLREHHPDPGPDGIYGIDAQVMETYLRSCAGYCVITYLLGVGDRHLDNLLLSPEGHLFHVDFGFILGRDPKPFPPPMKLCKEMIEAMGGASSPHYNKFRQFCYTAFTTLRRNANLILNLFALMVDANIPDIKIEPDKAVIKVQEKFRLDLSEEAAIAYFQGLISESVNALFPQIMETVHKWAQYWRRFFFLYEFCVGLCMQDVNVWRTNGLNIDISCDAGRAYTTLDSIYILHRAVKSSHEEARKYNMVLVTKVTKMLGIRHPIIQGGMQYVGTAEMASAVSNAGALGMITALTQPTPQALREEIRRCRTMTKNPFGVNLTFLPAIVPPPYEEYTQTIIDEGIKVVETAGNNPGKYIKMFKDAGVIVIHKCTAIRHAKSAQRLGVDILSIDGFECAGHPGEDDITALILLAKSASVLNIPYVASGGFGDGRGLAAALALGAQGVNMGTRFMCTQEAPIHNNIKEAIVKADERSTTLVFRPFRNTSRIFKNSVAVEVNSRERKPDVQFEDVRELVAGARGRQVYTTGDPEFGVWTAGQVVGIINDIPTCDVLVSRMVADAEKTINNLHSLIAPQSKL</sequence>
<comment type="similarity">
    <text evidence="1">Belongs to the PI3/PI4-kinase family. Type III PI4K subfamily.</text>
</comment>
<keyword evidence="6" id="KW-0547">Nucleotide-binding</keyword>
<dbReference type="EMBL" id="KV440976">
    <property type="protein sequence ID" value="OAD76247.1"/>
    <property type="molecule type" value="Genomic_DNA"/>
</dbReference>
<dbReference type="Proteomes" id="UP000077315">
    <property type="component" value="Unassembled WGS sequence"/>
</dbReference>
<evidence type="ECO:0000256" key="11">
    <source>
        <dbReference type="ARBA" id="ARBA00077947"/>
    </source>
</evidence>
<dbReference type="InterPro" id="IPR000008">
    <property type="entry name" value="C2_dom"/>
</dbReference>
<dbReference type="InterPro" id="IPR001263">
    <property type="entry name" value="PI3K_accessory_dom"/>
</dbReference>
<dbReference type="InParanoid" id="A0A162PUY9"/>
<feature type="domain" description="PIK helical" evidence="14">
    <location>
        <begin position="298"/>
        <end position="480"/>
    </location>
</feature>
<gene>
    <name evidence="16" type="ORF">PHYBLDRAFT_166218</name>
</gene>
<dbReference type="InterPro" id="IPR042236">
    <property type="entry name" value="PI3K_accessory_sf"/>
</dbReference>
<dbReference type="GO" id="GO:0000045">
    <property type="term" value="P:autophagosome assembly"/>
    <property type="evidence" value="ECO:0007669"/>
    <property type="project" value="TreeGrafter"/>
</dbReference>
<dbReference type="InterPro" id="IPR011009">
    <property type="entry name" value="Kinase-like_dom_sf"/>
</dbReference>
<dbReference type="InterPro" id="IPR057756">
    <property type="entry name" value="PI3-kinase_type3/VPS34_cat"/>
</dbReference>
<evidence type="ECO:0000256" key="6">
    <source>
        <dbReference type="ARBA" id="ARBA00022741"/>
    </source>
</evidence>
<dbReference type="InterPro" id="IPR015433">
    <property type="entry name" value="PI3/4_kinase"/>
</dbReference>
<dbReference type="Pfam" id="PF03060">
    <property type="entry name" value="NMO"/>
    <property type="match status" value="1"/>
</dbReference>
<feature type="domain" description="PI3K/PI4K catalytic" evidence="13">
    <location>
        <begin position="556"/>
        <end position="825"/>
    </location>
</feature>
<evidence type="ECO:0000313" key="16">
    <source>
        <dbReference type="EMBL" id="OAD76247.1"/>
    </source>
</evidence>
<evidence type="ECO:0000256" key="7">
    <source>
        <dbReference type="ARBA" id="ARBA00022777"/>
    </source>
</evidence>
<dbReference type="SMART" id="SM00146">
    <property type="entry name" value="PI3Kc"/>
    <property type="match status" value="1"/>
</dbReference>
<evidence type="ECO:0000313" key="17">
    <source>
        <dbReference type="Proteomes" id="UP000077315"/>
    </source>
</evidence>
<dbReference type="GO" id="GO:0016303">
    <property type="term" value="F:1-phosphatidylinositol-3-kinase activity"/>
    <property type="evidence" value="ECO:0007669"/>
    <property type="project" value="UniProtKB-EC"/>
</dbReference>
<evidence type="ECO:0000256" key="3">
    <source>
        <dbReference type="ARBA" id="ARBA00022630"/>
    </source>
</evidence>
<dbReference type="FunFam" id="3.30.1010.10:FF:000002">
    <property type="entry name" value="Phosphatidylinositol 3-kinase catalytic subunit type 3"/>
    <property type="match status" value="1"/>
</dbReference>
<dbReference type="CDD" id="cd04730">
    <property type="entry name" value="NPD_like"/>
    <property type="match status" value="1"/>
</dbReference>